<evidence type="ECO:0000313" key="1">
    <source>
        <dbReference type="EMBL" id="BDX03979.1"/>
    </source>
</evidence>
<organism evidence="1 2">
    <name type="scientific">Marinomonas pontica</name>
    <dbReference type="NCBI Taxonomy" id="264739"/>
    <lineage>
        <taxon>Bacteria</taxon>
        <taxon>Pseudomonadati</taxon>
        <taxon>Pseudomonadota</taxon>
        <taxon>Gammaproteobacteria</taxon>
        <taxon>Oceanospirillales</taxon>
        <taxon>Oceanospirillaceae</taxon>
        <taxon>Marinomonas</taxon>
    </lineage>
</organism>
<evidence type="ECO:0000313" key="2">
    <source>
        <dbReference type="Proteomes" id="UP001307608"/>
    </source>
</evidence>
<evidence type="ECO:0008006" key="3">
    <source>
        <dbReference type="Google" id="ProtNLM"/>
    </source>
</evidence>
<gene>
    <name evidence="1" type="ORF">MACH16_27270</name>
</gene>
<name>A0ABM8FHV1_9GAMM</name>
<dbReference type="Proteomes" id="UP001307608">
    <property type="component" value="Chromosome"/>
</dbReference>
<accession>A0ABM8FHV1</accession>
<dbReference type="RefSeq" id="WP_338268895.1">
    <property type="nucleotide sequence ID" value="NZ_AP027271.1"/>
</dbReference>
<dbReference type="EMBL" id="AP027271">
    <property type="protein sequence ID" value="BDX03979.1"/>
    <property type="molecule type" value="Genomic_DNA"/>
</dbReference>
<proteinExistence type="predicted"/>
<reference evidence="1 2" key="1">
    <citation type="submission" date="2023-01" db="EMBL/GenBank/DDBJ databases">
        <title>Complete genome sequence of Marinomonas pontica strain 200518_36.</title>
        <authorList>
            <person name="Ueki S."/>
            <person name="Gajardo G."/>
            <person name="Maruyama F."/>
        </authorList>
    </citation>
    <scope>NUCLEOTIDE SEQUENCE [LARGE SCALE GENOMIC DNA]</scope>
    <source>
        <strain evidence="1 2">200518_36</strain>
    </source>
</reference>
<sequence length="137" mass="15683">MNARSVDDHDSPWKEALEQRFPEFLALLFPDVYEQVDWSQGREFLDKELQQVVQDAELGRRYADKLVKVFARDGSETLPLIRPLSDGCGQFRRPRRYQSELSTQKLSLGTLGLRARFSFPPSQAPGLARSLSAVRTQ</sequence>
<protein>
    <recommendedName>
        <fullName evidence="3">Transposase (putative) YhgA-like domain-containing protein</fullName>
    </recommendedName>
</protein>
<keyword evidence="2" id="KW-1185">Reference proteome</keyword>